<evidence type="ECO:0000256" key="2">
    <source>
        <dbReference type="SAM" id="MobiDB-lite"/>
    </source>
</evidence>
<gene>
    <name evidence="7" type="ORF">WHR41_06101</name>
</gene>
<accession>A0AB34KNG5</accession>
<name>A0AB34KNG5_9PEZI</name>
<dbReference type="SUPFAM" id="SSF52025">
    <property type="entry name" value="PA domain"/>
    <property type="match status" value="1"/>
</dbReference>
<dbReference type="InterPro" id="IPR046450">
    <property type="entry name" value="PA_dom_sf"/>
</dbReference>
<reference evidence="7 8" key="1">
    <citation type="journal article" date="2020" name="Microbiol. Resour. Announc.">
        <title>Draft Genome Sequence of a Cladosporium Species Isolated from the Mesophotic Ascidian Didemnum maculosum.</title>
        <authorList>
            <person name="Gioti A."/>
            <person name="Siaperas R."/>
            <person name="Nikolaivits E."/>
            <person name="Le Goff G."/>
            <person name="Ouazzani J."/>
            <person name="Kotoulas G."/>
            <person name="Topakas E."/>
        </authorList>
    </citation>
    <scope>NUCLEOTIDE SEQUENCE [LARGE SCALE GENOMIC DNA]</scope>
    <source>
        <strain evidence="7 8">TM138-S3</strain>
    </source>
</reference>
<evidence type="ECO:0000259" key="6">
    <source>
        <dbReference type="Pfam" id="PF04389"/>
    </source>
</evidence>
<evidence type="ECO:0000256" key="1">
    <source>
        <dbReference type="ARBA" id="ARBA00005634"/>
    </source>
</evidence>
<comment type="similarity">
    <text evidence="1">Belongs to the peptidase M28 family. M28B subfamily.</text>
</comment>
<dbReference type="InterPro" id="IPR003137">
    <property type="entry name" value="PA_domain"/>
</dbReference>
<evidence type="ECO:0000259" key="4">
    <source>
        <dbReference type="Pfam" id="PF02225"/>
    </source>
</evidence>
<dbReference type="GeneID" id="96007544"/>
<dbReference type="SUPFAM" id="SSF53187">
    <property type="entry name" value="Zn-dependent exopeptidases"/>
    <property type="match status" value="1"/>
</dbReference>
<dbReference type="InterPro" id="IPR039373">
    <property type="entry name" value="Peptidase_M28B"/>
</dbReference>
<dbReference type="CDD" id="cd08022">
    <property type="entry name" value="M28_PSMA_like"/>
    <property type="match status" value="1"/>
</dbReference>
<dbReference type="FunFam" id="3.40.630.10:FF:000101">
    <property type="entry name" value="N-acetylated alpha-linked acidic dipeptidase like 1"/>
    <property type="match status" value="1"/>
</dbReference>
<feature type="domain" description="Transferrin receptor-like dimerisation" evidence="5">
    <location>
        <begin position="658"/>
        <end position="778"/>
    </location>
</feature>
<protein>
    <submittedName>
        <fullName evidence="7">Uncharacterized protein</fullName>
    </submittedName>
</protein>
<dbReference type="InterPro" id="IPR036757">
    <property type="entry name" value="TFR-like_dimer_dom_sf"/>
</dbReference>
<dbReference type="EMBL" id="JAAQHG020000018">
    <property type="protein sequence ID" value="KAL1585706.1"/>
    <property type="molecule type" value="Genomic_DNA"/>
</dbReference>
<sequence length="781" mass="86310">MAREKRRQRPDGEETAKMPHERSPLLERVPVADAHDRYPHTSVRRFCTIILIAIPLLSIAIVFFCIAIGGDNDIFGDRGRILSFSSGLPHQHWPDSEGLSYSNLKKVLLDTPSADKAREWSRYYTAGPHLAGKNLSQAEWTRDRWEEWGIKSDIAAYNVYINYPKDHRLALLKHGKVDFEATLEEDVLEEDPTTGMDDRMPVFHGYSASGNATAQYVYVNYGTYADFEELLKAGIHLKGKIAIVKYGRIFRGLKVKRAEELGMLGVVIYSDPGDDGEITEENGYKPYPDGPARHPRSVQRGSVEYLSIGPGDPTTIGYPSKPGVPRQPTKGKIPTIPSLPLSYAEAIPLLRALNGHGPAASSLSSWWHGGGLGYKNVSYNIGPSPAEITLNLMNEQEYVTTDQWDTIGIINGSISDEVVIIGNHRDAWIAGGAADPNSGSAALNEVVRAFGAALDKGWKPQRTIVFASWDGEEYGLVGSTEWVEEYLPWLTKAAVAYINVDVGANGPNFEVSAAPLLNKAIYEVSTQVQSPNQTVADQTVADLWDGYISTMGSGSDFTAFQDFAGIPSINVEFGQGKNSPVYHYHSNYDSFTWMERYGDPGFKYHEAIAKIIALLAAKLVEEPIVSFNATDYAVGLENYLHRMRETTNAEETLGKDVFWPLEKAIQAFKISAAALDHHASKLHAELSSPHLTTSRRKSLFAKIHAINKHYKTLERHFLYQPGLDSRPWFKHVVFAPGLWTGYAGATFPGIVEAIEFGKDWEVKKWVGIVAGVVGGATLLLP</sequence>
<dbReference type="Pfam" id="PF02225">
    <property type="entry name" value="PA"/>
    <property type="match status" value="1"/>
</dbReference>
<evidence type="ECO:0000313" key="7">
    <source>
        <dbReference type="EMBL" id="KAL1585706.1"/>
    </source>
</evidence>
<keyword evidence="8" id="KW-1185">Reference proteome</keyword>
<dbReference type="Gene3D" id="3.50.30.30">
    <property type="match status" value="1"/>
</dbReference>
<keyword evidence="3" id="KW-0812">Transmembrane</keyword>
<keyword evidence="3" id="KW-0472">Membrane</keyword>
<keyword evidence="3" id="KW-1133">Transmembrane helix</keyword>
<evidence type="ECO:0000256" key="3">
    <source>
        <dbReference type="SAM" id="Phobius"/>
    </source>
</evidence>
<dbReference type="SUPFAM" id="SSF47672">
    <property type="entry name" value="Transferrin receptor-like dimerisation domain"/>
    <property type="match status" value="1"/>
</dbReference>
<feature type="compositionally biased region" description="Basic and acidic residues" evidence="2">
    <location>
        <begin position="1"/>
        <end position="25"/>
    </location>
</feature>
<proteinExistence type="inferred from homology"/>
<feature type="region of interest" description="Disordered" evidence="2">
    <location>
        <begin position="1"/>
        <end position="26"/>
    </location>
</feature>
<feature type="domain" description="PA" evidence="4">
    <location>
        <begin position="214"/>
        <end position="290"/>
    </location>
</feature>
<dbReference type="PANTHER" id="PTHR10404:SF46">
    <property type="entry name" value="VACUOLAR PROTEIN SORTING-ASSOCIATED PROTEIN 70"/>
    <property type="match status" value="1"/>
</dbReference>
<dbReference type="Proteomes" id="UP000803884">
    <property type="component" value="Unassembled WGS sequence"/>
</dbReference>
<evidence type="ECO:0000259" key="5">
    <source>
        <dbReference type="Pfam" id="PF04253"/>
    </source>
</evidence>
<dbReference type="GO" id="GO:0004180">
    <property type="term" value="F:carboxypeptidase activity"/>
    <property type="evidence" value="ECO:0007669"/>
    <property type="project" value="TreeGrafter"/>
</dbReference>
<dbReference type="Gene3D" id="1.20.930.40">
    <property type="entry name" value="Transferrin receptor-like, dimerisation domain"/>
    <property type="match status" value="1"/>
</dbReference>
<evidence type="ECO:0000313" key="8">
    <source>
        <dbReference type="Proteomes" id="UP000803884"/>
    </source>
</evidence>
<feature type="domain" description="Peptidase M28" evidence="6">
    <location>
        <begin position="406"/>
        <end position="591"/>
    </location>
</feature>
<comment type="caution">
    <text evidence="7">The sequence shown here is derived from an EMBL/GenBank/DDBJ whole genome shotgun (WGS) entry which is preliminary data.</text>
</comment>
<dbReference type="PANTHER" id="PTHR10404">
    <property type="entry name" value="N-ACETYLATED-ALPHA-LINKED ACIDIC DIPEPTIDASE"/>
    <property type="match status" value="1"/>
</dbReference>
<dbReference type="FunFam" id="3.50.30.30:FF:000008">
    <property type="entry name" value="Glutamate carboxypeptidase 2"/>
    <property type="match status" value="1"/>
</dbReference>
<dbReference type="RefSeq" id="XP_069228812.1">
    <property type="nucleotide sequence ID" value="XM_069374706.1"/>
</dbReference>
<dbReference type="CDD" id="cd02121">
    <property type="entry name" value="PA_GCPII_like"/>
    <property type="match status" value="1"/>
</dbReference>
<dbReference type="Pfam" id="PF04389">
    <property type="entry name" value="Peptidase_M28"/>
    <property type="match status" value="1"/>
</dbReference>
<dbReference type="InterPro" id="IPR007365">
    <property type="entry name" value="TFR-like_dimer_dom"/>
</dbReference>
<organism evidence="7 8">
    <name type="scientific">Cladosporium halotolerans</name>
    <dbReference type="NCBI Taxonomy" id="1052096"/>
    <lineage>
        <taxon>Eukaryota</taxon>
        <taxon>Fungi</taxon>
        <taxon>Dikarya</taxon>
        <taxon>Ascomycota</taxon>
        <taxon>Pezizomycotina</taxon>
        <taxon>Dothideomycetes</taxon>
        <taxon>Dothideomycetidae</taxon>
        <taxon>Cladosporiales</taxon>
        <taxon>Cladosporiaceae</taxon>
        <taxon>Cladosporium</taxon>
    </lineage>
</organism>
<dbReference type="Gene3D" id="3.40.630.10">
    <property type="entry name" value="Zn peptidases"/>
    <property type="match status" value="1"/>
</dbReference>
<dbReference type="Pfam" id="PF04253">
    <property type="entry name" value="TFR_dimer"/>
    <property type="match status" value="1"/>
</dbReference>
<dbReference type="AlphaFoldDB" id="A0AB34KNG5"/>
<dbReference type="InterPro" id="IPR007484">
    <property type="entry name" value="Peptidase_M28"/>
</dbReference>
<feature type="transmembrane region" description="Helical" evidence="3">
    <location>
        <begin position="46"/>
        <end position="70"/>
    </location>
</feature>